<dbReference type="AlphaFoldDB" id="A0A9D2GUK9"/>
<dbReference type="EMBL" id="DXAQ01000149">
    <property type="protein sequence ID" value="HIZ90298.1"/>
    <property type="molecule type" value="Genomic_DNA"/>
</dbReference>
<dbReference type="InterPro" id="IPR012505">
    <property type="entry name" value="YbbR"/>
</dbReference>
<proteinExistence type="predicted"/>
<accession>A0A9D2GUK9</accession>
<dbReference type="InterPro" id="IPR053154">
    <property type="entry name" value="c-di-AMP_regulator"/>
</dbReference>
<evidence type="ECO:0000313" key="1">
    <source>
        <dbReference type="EMBL" id="HIZ90298.1"/>
    </source>
</evidence>
<comment type="caution">
    <text evidence="1">The sequence shown here is derived from an EMBL/GenBank/DDBJ whole genome shotgun (WGS) entry which is preliminary data.</text>
</comment>
<evidence type="ECO:0008006" key="3">
    <source>
        <dbReference type="Google" id="ProtNLM"/>
    </source>
</evidence>
<dbReference type="Gene3D" id="2.170.120.30">
    <property type="match status" value="2"/>
</dbReference>
<reference evidence="1" key="1">
    <citation type="journal article" date="2021" name="PeerJ">
        <title>Extensive microbial diversity within the chicken gut microbiome revealed by metagenomics and culture.</title>
        <authorList>
            <person name="Gilroy R."/>
            <person name="Ravi A."/>
            <person name="Getino M."/>
            <person name="Pursley I."/>
            <person name="Horton D.L."/>
            <person name="Alikhan N.F."/>
            <person name="Baker D."/>
            <person name="Gharbi K."/>
            <person name="Hall N."/>
            <person name="Watson M."/>
            <person name="Adriaenssens E.M."/>
            <person name="Foster-Nyarko E."/>
            <person name="Jarju S."/>
            <person name="Secka A."/>
            <person name="Antonio M."/>
            <person name="Oren A."/>
            <person name="Chaudhuri R.R."/>
            <person name="La Ragione R."/>
            <person name="Hildebrand F."/>
            <person name="Pallen M.J."/>
        </authorList>
    </citation>
    <scope>NUCLEOTIDE SEQUENCE</scope>
    <source>
        <strain evidence="1">ChiW4-1371</strain>
    </source>
</reference>
<dbReference type="Pfam" id="PF07949">
    <property type="entry name" value="YbbR"/>
    <property type="match status" value="1"/>
</dbReference>
<dbReference type="PANTHER" id="PTHR37804:SF1">
    <property type="entry name" value="CDAA REGULATORY PROTEIN CDAR"/>
    <property type="match status" value="1"/>
</dbReference>
<dbReference type="PANTHER" id="PTHR37804">
    <property type="entry name" value="CDAA REGULATORY PROTEIN CDAR"/>
    <property type="match status" value="1"/>
</dbReference>
<protein>
    <recommendedName>
        <fullName evidence="3">YbbR-like protein</fullName>
    </recommendedName>
</protein>
<gene>
    <name evidence="1" type="ORF">H9804_10160</name>
</gene>
<name>A0A9D2GUK9_9BACT</name>
<reference evidence="1" key="2">
    <citation type="submission" date="2021-04" db="EMBL/GenBank/DDBJ databases">
        <authorList>
            <person name="Gilroy R."/>
        </authorList>
    </citation>
    <scope>NUCLEOTIDE SEQUENCE</scope>
    <source>
        <strain evidence="1">ChiW4-1371</strain>
    </source>
</reference>
<dbReference type="Proteomes" id="UP000824176">
    <property type="component" value="Unassembled WGS sequence"/>
</dbReference>
<dbReference type="Gene3D" id="2.170.120.40">
    <property type="entry name" value="YbbR-like domain"/>
    <property type="match status" value="1"/>
</dbReference>
<evidence type="ECO:0000313" key="2">
    <source>
        <dbReference type="Proteomes" id="UP000824176"/>
    </source>
</evidence>
<sequence>MLNNKTLLKILSILIALGMWVMVVSGHEETKEMTVPVRLINIPQSKVAISDFSNVSINIKGAARLMQSLTNSDVLLDIDVSGFTDGQSIRRILTSDFKTPLGLEVSDVNPSELRITLDNVTAKEVRVLPSIIGEVKQGYMVESITLKPNSITVTGAKTVLSQLENISTMPINLSERNENFVQNVLLKEYDGVTKMHPSSVEVRVKLRENMIEHEFTNVPVECMNLKSNLMISNTPSLSYVKARGREDIIDTFLDTVTFVTDCSHINGPGTYKGSVAYRTNLIVDILNLEPQTINIEIKEK</sequence>
<organism evidence="1 2">
    <name type="scientific">Candidatus Mucispirillum faecigallinarum</name>
    <dbReference type="NCBI Taxonomy" id="2838699"/>
    <lineage>
        <taxon>Bacteria</taxon>
        <taxon>Pseudomonadati</taxon>
        <taxon>Deferribacterota</taxon>
        <taxon>Deferribacteres</taxon>
        <taxon>Deferribacterales</taxon>
        <taxon>Mucispirillaceae</taxon>
        <taxon>Mucispirillum</taxon>
    </lineage>
</organism>